<keyword evidence="4" id="KW-0012">Acyltransferase</keyword>
<dbReference type="GO" id="GO:0016853">
    <property type="term" value="F:isomerase activity"/>
    <property type="evidence" value="ECO:0007669"/>
    <property type="project" value="UniProtKB-KW"/>
</dbReference>
<accession>A0A844YB78</accession>
<evidence type="ECO:0000313" key="7">
    <source>
        <dbReference type="Proteomes" id="UP000430272"/>
    </source>
</evidence>
<dbReference type="PANTHER" id="PTHR43300:SF4">
    <property type="entry name" value="ACYL-[ACYL-CARRIER-PROTEIN]--UDP-N-ACETYLGLUCOSAMINE O-ACYLTRANSFERASE"/>
    <property type="match status" value="1"/>
</dbReference>
<dbReference type="Gene3D" id="2.160.10.10">
    <property type="entry name" value="Hexapeptide repeat proteins"/>
    <property type="match status" value="1"/>
</dbReference>
<dbReference type="InterPro" id="IPR001451">
    <property type="entry name" value="Hexapep"/>
</dbReference>
<dbReference type="Proteomes" id="UP000430272">
    <property type="component" value="Unassembled WGS sequence"/>
</dbReference>
<evidence type="ECO:0000313" key="6">
    <source>
        <dbReference type="EMBL" id="MXO54679.1"/>
    </source>
</evidence>
<feature type="domain" description="Sugar 3,4-ketoisomerase QdtA cupin" evidence="5">
    <location>
        <begin position="179"/>
        <end position="305"/>
    </location>
</feature>
<evidence type="ECO:0000256" key="2">
    <source>
        <dbReference type="ARBA" id="ARBA00022679"/>
    </source>
</evidence>
<dbReference type="AlphaFoldDB" id="A0A844YB78"/>
<evidence type="ECO:0000256" key="3">
    <source>
        <dbReference type="ARBA" id="ARBA00022737"/>
    </source>
</evidence>
<dbReference type="SUPFAM" id="SSF51182">
    <property type="entry name" value="RmlC-like cupins"/>
    <property type="match status" value="1"/>
</dbReference>
<dbReference type="OrthoDB" id="9800846at2"/>
<dbReference type="SUPFAM" id="SSF51161">
    <property type="entry name" value="Trimeric LpxA-like enzymes"/>
    <property type="match status" value="1"/>
</dbReference>
<dbReference type="InterPro" id="IPR008894">
    <property type="entry name" value="QdtA_cupin_dom"/>
</dbReference>
<keyword evidence="2" id="KW-0808">Transferase</keyword>
<dbReference type="InterPro" id="IPR011004">
    <property type="entry name" value="Trimer_LpxA-like_sf"/>
</dbReference>
<protein>
    <submittedName>
        <fullName evidence="6">Isomerase</fullName>
    </submittedName>
</protein>
<dbReference type="InterPro" id="IPR011051">
    <property type="entry name" value="RmlC_Cupin_sf"/>
</dbReference>
<dbReference type="Pfam" id="PF00132">
    <property type="entry name" value="Hexapep"/>
    <property type="match status" value="2"/>
</dbReference>
<evidence type="ECO:0000256" key="4">
    <source>
        <dbReference type="ARBA" id="ARBA00023315"/>
    </source>
</evidence>
<dbReference type="InterPro" id="IPR018357">
    <property type="entry name" value="Hexapep_transf_CS"/>
</dbReference>
<name>A0A844YB78_9SPHN</name>
<dbReference type="GO" id="GO:0016746">
    <property type="term" value="F:acyltransferase activity"/>
    <property type="evidence" value="ECO:0007669"/>
    <property type="project" value="UniProtKB-KW"/>
</dbReference>
<dbReference type="PROSITE" id="PS00101">
    <property type="entry name" value="HEXAPEP_TRANSFERASES"/>
    <property type="match status" value="1"/>
</dbReference>
<keyword evidence="3" id="KW-0677">Repeat</keyword>
<evidence type="ECO:0000259" key="5">
    <source>
        <dbReference type="Pfam" id="PF05523"/>
    </source>
</evidence>
<dbReference type="RefSeq" id="WP_160661575.1">
    <property type="nucleotide sequence ID" value="NZ_BAABDV010000001.1"/>
</dbReference>
<dbReference type="CDD" id="cd20292">
    <property type="entry name" value="cupin_QdtA-like"/>
    <property type="match status" value="1"/>
</dbReference>
<comment type="similarity">
    <text evidence="1">Belongs to the transferase hexapeptide repeat family.</text>
</comment>
<dbReference type="InterPro" id="IPR014710">
    <property type="entry name" value="RmlC-like_jellyroll"/>
</dbReference>
<keyword evidence="7" id="KW-1185">Reference proteome</keyword>
<dbReference type="Pfam" id="PF05523">
    <property type="entry name" value="FdtA"/>
    <property type="match status" value="1"/>
</dbReference>
<reference evidence="6 7" key="1">
    <citation type="submission" date="2019-12" db="EMBL/GenBank/DDBJ databases">
        <title>Genomic-based taxomic classification of the family Erythrobacteraceae.</title>
        <authorList>
            <person name="Xu L."/>
        </authorList>
    </citation>
    <scope>NUCLEOTIDE SEQUENCE [LARGE SCALE GENOMIC DNA]</scope>
    <source>
        <strain evidence="6 7">JCM 17468</strain>
    </source>
</reference>
<organism evidence="6 7">
    <name type="scientific">Qipengyuania pelagi</name>
    <dbReference type="NCBI Taxonomy" id="994320"/>
    <lineage>
        <taxon>Bacteria</taxon>
        <taxon>Pseudomonadati</taxon>
        <taxon>Pseudomonadota</taxon>
        <taxon>Alphaproteobacteria</taxon>
        <taxon>Sphingomonadales</taxon>
        <taxon>Erythrobacteraceae</taxon>
        <taxon>Qipengyuania</taxon>
    </lineage>
</organism>
<evidence type="ECO:0000256" key="1">
    <source>
        <dbReference type="ARBA" id="ARBA00007274"/>
    </source>
</evidence>
<dbReference type="PANTHER" id="PTHR43300">
    <property type="entry name" value="ACETYLTRANSFERASE"/>
    <property type="match status" value="1"/>
</dbReference>
<sequence length="310" mass="33536">MASLTHPTADVQASSIGDDTRIWQFCVILPGATIGRGCNICAHVLIENDVVLGDNVTVKSGVQLWDGVTVEDDAFLGPNVTFTNDLKPRSKRYPERFARTFVRRGASIGANATILPGITIGENAMVGAGAVVTRDVPDFATVIGNPATIIGYTNTKASALAVDGAPNEGNEAISIVPGVELISLRVAADMRGKLTVAQEGQGLPFLPQRIFMVHDVPSRETRGEHAHHECHQLLICAHGQCVAIADNGFVRQEFLLDANAKALYMPPRIWGTQYRYSNDAVLLVLASHPYDPADYVRDYREYLELIGVSE</sequence>
<gene>
    <name evidence="6" type="ORF">GRI47_11775</name>
</gene>
<dbReference type="InterPro" id="IPR050179">
    <property type="entry name" value="Trans_hexapeptide_repeat"/>
</dbReference>
<dbReference type="EMBL" id="WTYD01000002">
    <property type="protein sequence ID" value="MXO54679.1"/>
    <property type="molecule type" value="Genomic_DNA"/>
</dbReference>
<dbReference type="CDD" id="cd03358">
    <property type="entry name" value="LbH_WxcM_N_like"/>
    <property type="match status" value="1"/>
</dbReference>
<comment type="caution">
    <text evidence="6">The sequence shown here is derived from an EMBL/GenBank/DDBJ whole genome shotgun (WGS) entry which is preliminary data.</text>
</comment>
<keyword evidence="6" id="KW-0413">Isomerase</keyword>
<proteinExistence type="inferred from homology"/>
<dbReference type="Gene3D" id="2.60.120.10">
    <property type="entry name" value="Jelly Rolls"/>
    <property type="match status" value="1"/>
</dbReference>